<dbReference type="Gene3D" id="1.20.5.390">
    <property type="entry name" value="L1 transposable element, trimerization domain"/>
    <property type="match status" value="1"/>
</dbReference>
<keyword evidence="4" id="KW-1185">Reference proteome</keyword>
<proteinExistence type="predicted"/>
<dbReference type="GO" id="GO:1990904">
    <property type="term" value="C:ribonucleoprotein complex"/>
    <property type="evidence" value="ECO:0000318"/>
    <property type="project" value="GO_Central"/>
</dbReference>
<reference evidence="3" key="2">
    <citation type="submission" date="2025-08" db="UniProtKB">
        <authorList>
            <consortium name="Ensembl"/>
        </authorList>
    </citation>
    <scope>IDENTIFICATION</scope>
    <source>
        <strain evidence="3">Hd-rR</strain>
    </source>
</reference>
<reference evidence="3 4" key="1">
    <citation type="journal article" date="2007" name="Nature">
        <title>The medaka draft genome and insights into vertebrate genome evolution.</title>
        <authorList>
            <person name="Kasahara M."/>
            <person name="Naruse K."/>
            <person name="Sasaki S."/>
            <person name="Nakatani Y."/>
            <person name="Qu W."/>
            <person name="Ahsan B."/>
            <person name="Yamada T."/>
            <person name="Nagayasu Y."/>
            <person name="Doi K."/>
            <person name="Kasai Y."/>
            <person name="Jindo T."/>
            <person name="Kobayashi D."/>
            <person name="Shimada A."/>
            <person name="Toyoda A."/>
            <person name="Kuroki Y."/>
            <person name="Fujiyama A."/>
            <person name="Sasaki T."/>
            <person name="Shimizu A."/>
            <person name="Asakawa S."/>
            <person name="Shimizu N."/>
            <person name="Hashimoto S."/>
            <person name="Yang J."/>
            <person name="Lee Y."/>
            <person name="Matsushima K."/>
            <person name="Sugano S."/>
            <person name="Sakaizumi M."/>
            <person name="Narita T."/>
            <person name="Ohishi K."/>
            <person name="Haga S."/>
            <person name="Ohta F."/>
            <person name="Nomoto H."/>
            <person name="Nogata K."/>
            <person name="Morishita T."/>
            <person name="Endo T."/>
            <person name="Shin-I T."/>
            <person name="Takeda H."/>
            <person name="Morishita S."/>
            <person name="Kohara Y."/>
        </authorList>
    </citation>
    <scope>NUCLEOTIDE SEQUENCE [LARGE SCALE GENOMIC DNA]</scope>
    <source>
        <strain evidence="3 4">Hd-rR</strain>
    </source>
</reference>
<dbReference type="GeneTree" id="ENSGT00940000160789"/>
<dbReference type="InParanoid" id="H2MBE9"/>
<dbReference type="AlphaFoldDB" id="H2MBE9"/>
<evidence type="ECO:0008006" key="5">
    <source>
        <dbReference type="Google" id="ProtNLM"/>
    </source>
</evidence>
<dbReference type="InterPro" id="IPR004244">
    <property type="entry name" value="Transposase_22"/>
</dbReference>
<name>H2MBE9_ORYLA</name>
<dbReference type="Proteomes" id="UP000001038">
    <property type="component" value="Chromosome 14"/>
</dbReference>
<reference evidence="3" key="3">
    <citation type="submission" date="2025-09" db="UniProtKB">
        <authorList>
            <consortium name="Ensembl"/>
        </authorList>
    </citation>
    <scope>IDENTIFICATION</scope>
    <source>
        <strain evidence="3">Hd-rR</strain>
    </source>
</reference>
<dbReference type="GO" id="GO:0003727">
    <property type="term" value="F:single-stranded RNA binding"/>
    <property type="evidence" value="ECO:0000318"/>
    <property type="project" value="GO_Central"/>
</dbReference>
<dbReference type="STRING" id="8090.ENSORLP00000015870"/>
<sequence>MKMPTHAKMAKEKGKTATQSKLSDFGRSPEPKTSKETAGPGEEDANTKEASSVPHTGAASELKLVKEEILKAVGDLKNEFKDKLNDILKAAEETTKQLADCTSRIGEAEERVSAVEDECCVLKGKVEDLEKRNKALEDKLVDMETRSRLNNIRVVGLPEGAEGPDPCSFLENWLADALDMGPLRSPLVLERAHRVGPRRATGDPPRPLIMRFLNYKQKVAVMNAARKKGDIRYKNINVRLYNDLATEVHKQRKQYDAVRAQLRRLGLRHGFRPPTKLLVTYKERTHTFDNVSQVQEFISSIEREKSN</sequence>
<protein>
    <recommendedName>
        <fullName evidence="5">L1 transposable element RRM domain-containing protein</fullName>
    </recommendedName>
</protein>
<dbReference type="GO" id="GO:0032197">
    <property type="term" value="P:retrotransposition"/>
    <property type="evidence" value="ECO:0000318"/>
    <property type="project" value="GO_Central"/>
</dbReference>
<evidence type="ECO:0000256" key="2">
    <source>
        <dbReference type="SAM" id="MobiDB-lite"/>
    </source>
</evidence>
<dbReference type="PANTHER" id="PTHR11505">
    <property type="entry name" value="L1 TRANSPOSABLE ELEMENT-RELATED"/>
    <property type="match status" value="1"/>
</dbReference>
<feature type="region of interest" description="Disordered" evidence="2">
    <location>
        <begin position="1"/>
        <end position="60"/>
    </location>
</feature>
<organism evidence="3 4">
    <name type="scientific">Oryzias latipes</name>
    <name type="common">Japanese rice fish</name>
    <name type="synonym">Japanese killifish</name>
    <dbReference type="NCBI Taxonomy" id="8090"/>
    <lineage>
        <taxon>Eukaryota</taxon>
        <taxon>Metazoa</taxon>
        <taxon>Chordata</taxon>
        <taxon>Craniata</taxon>
        <taxon>Vertebrata</taxon>
        <taxon>Euteleostomi</taxon>
        <taxon>Actinopterygii</taxon>
        <taxon>Neopterygii</taxon>
        <taxon>Teleostei</taxon>
        <taxon>Neoteleostei</taxon>
        <taxon>Acanthomorphata</taxon>
        <taxon>Ovalentaria</taxon>
        <taxon>Atherinomorphae</taxon>
        <taxon>Beloniformes</taxon>
        <taxon>Adrianichthyidae</taxon>
        <taxon>Oryziinae</taxon>
        <taxon>Oryzias</taxon>
    </lineage>
</organism>
<accession>H2MBE9</accession>
<evidence type="ECO:0000313" key="4">
    <source>
        <dbReference type="Proteomes" id="UP000001038"/>
    </source>
</evidence>
<dbReference type="Gene3D" id="3.30.70.1820">
    <property type="entry name" value="L1 transposable element, RRM domain"/>
    <property type="match status" value="1"/>
</dbReference>
<dbReference type="Ensembl" id="ENSORLT00000015871.2">
    <property type="protein sequence ID" value="ENSORLP00000015870.2"/>
    <property type="gene ID" value="ENSORLG00000012667.2"/>
</dbReference>
<evidence type="ECO:0000256" key="1">
    <source>
        <dbReference type="SAM" id="Coils"/>
    </source>
</evidence>
<dbReference type="HOGENOM" id="CLU_062834_2_2_1"/>
<keyword evidence="1" id="KW-0175">Coiled coil</keyword>
<dbReference type="FunFam" id="3.30.70.1820:FF:000004">
    <property type="entry name" value="Uncharacterized protein"/>
    <property type="match status" value="1"/>
</dbReference>
<feature type="coiled-coil region" evidence="1">
    <location>
        <begin position="77"/>
        <end position="146"/>
    </location>
</feature>
<dbReference type="FunFam" id="1.20.5.390:FF:000005">
    <property type="entry name" value="LINE-1 retrotransposable element ORF1 protein"/>
    <property type="match status" value="1"/>
</dbReference>
<dbReference type="Bgee" id="ENSORLG00000012667">
    <property type="expression patterns" value="Expressed in blastula and 1 other cell type or tissue"/>
</dbReference>
<evidence type="ECO:0000313" key="3">
    <source>
        <dbReference type="Ensembl" id="ENSORLP00000015870.2"/>
    </source>
</evidence>